<evidence type="ECO:0000256" key="3">
    <source>
        <dbReference type="ARBA" id="ARBA00023002"/>
    </source>
</evidence>
<dbReference type="EC" id="1.3.1.76" evidence="2"/>
<dbReference type="GO" id="GO:0019354">
    <property type="term" value="P:siroheme biosynthetic process"/>
    <property type="evidence" value="ECO:0007669"/>
    <property type="project" value="UniProtKB-UniPathway"/>
</dbReference>
<dbReference type="PANTHER" id="PTHR35330:SF1">
    <property type="entry name" value="SIROHEME BIOSYNTHESIS PROTEIN MET8"/>
    <property type="match status" value="1"/>
</dbReference>
<dbReference type="OrthoDB" id="69471at2"/>
<evidence type="ECO:0000256" key="6">
    <source>
        <dbReference type="ARBA" id="ARBA00047561"/>
    </source>
</evidence>
<dbReference type="SUPFAM" id="SSF51735">
    <property type="entry name" value="NAD(P)-binding Rossmann-fold domains"/>
    <property type="match status" value="1"/>
</dbReference>
<evidence type="ECO:0000256" key="2">
    <source>
        <dbReference type="ARBA" id="ARBA00012400"/>
    </source>
</evidence>
<comment type="pathway">
    <text evidence="1">Porphyrin-containing compound metabolism; siroheme biosynthesis; sirohydrochlorin from precorrin-2: step 1/1.</text>
</comment>
<dbReference type="InterPro" id="IPR028161">
    <property type="entry name" value="Met8-like"/>
</dbReference>
<dbReference type="EMBL" id="FWWU01000009">
    <property type="protein sequence ID" value="SMB95638.1"/>
    <property type="molecule type" value="Genomic_DNA"/>
</dbReference>
<dbReference type="UniPathway" id="UPA00262">
    <property type="reaction ID" value="UER00222"/>
</dbReference>
<evidence type="ECO:0000313" key="8">
    <source>
        <dbReference type="Proteomes" id="UP000192582"/>
    </source>
</evidence>
<evidence type="ECO:0000313" key="7">
    <source>
        <dbReference type="EMBL" id="SMB95638.1"/>
    </source>
</evidence>
<evidence type="ECO:0000256" key="4">
    <source>
        <dbReference type="ARBA" id="ARBA00023027"/>
    </source>
</evidence>
<dbReference type="GO" id="GO:0004325">
    <property type="term" value="F:ferrochelatase activity"/>
    <property type="evidence" value="ECO:0007669"/>
    <property type="project" value="InterPro"/>
</dbReference>
<keyword evidence="8" id="KW-1185">Reference proteome</keyword>
<proteinExistence type="predicted"/>
<accession>A0A1W1VQK7</accession>
<name>A0A1W1VQK7_9DEIO</name>
<comment type="catalytic activity">
    <reaction evidence="6">
        <text>precorrin-2 + NAD(+) = sirohydrochlorin + NADH + 2 H(+)</text>
        <dbReference type="Rhea" id="RHEA:15613"/>
        <dbReference type="ChEBI" id="CHEBI:15378"/>
        <dbReference type="ChEBI" id="CHEBI:57540"/>
        <dbReference type="ChEBI" id="CHEBI:57945"/>
        <dbReference type="ChEBI" id="CHEBI:58351"/>
        <dbReference type="ChEBI" id="CHEBI:58827"/>
        <dbReference type="EC" id="1.3.1.76"/>
    </reaction>
</comment>
<evidence type="ECO:0000256" key="1">
    <source>
        <dbReference type="ARBA" id="ARBA00005010"/>
    </source>
</evidence>
<keyword evidence="5" id="KW-0627">Porphyrin biosynthesis</keyword>
<keyword evidence="4" id="KW-0520">NAD</keyword>
<dbReference type="InterPro" id="IPR006367">
    <property type="entry name" value="Sirohaem_synthase_N"/>
</dbReference>
<sequence>MLCSMSLAALLNLRGEPALVVGGGGVALRRTRTLLDAGMQVRVVAPALHPDFATLRVQAEDRPYQPGDARGMRLVVAATGNADVNDTVVAEARAYGALVNHAGDAGRGNLRFPAVTRRGTLQVAVGTGRDLPLLAQALGERIGALLPSPEAVEAWSTRRAAALPLPHAERERSLAALRAEIRAALGLPAEGAA</sequence>
<dbReference type="InterPro" id="IPR036291">
    <property type="entry name" value="NAD(P)-bd_dom_sf"/>
</dbReference>
<reference evidence="7 8" key="1">
    <citation type="submission" date="2017-04" db="EMBL/GenBank/DDBJ databases">
        <authorList>
            <person name="Afonso C.L."/>
            <person name="Miller P.J."/>
            <person name="Scott M.A."/>
            <person name="Spackman E."/>
            <person name="Goraichik I."/>
            <person name="Dimitrov K.M."/>
            <person name="Suarez D.L."/>
            <person name="Swayne D.E."/>
        </authorList>
    </citation>
    <scope>NUCLEOTIDE SEQUENCE [LARGE SCALE GENOMIC DNA]</scope>
    <source>
        <strain evidence="7 8">KR-140</strain>
    </source>
</reference>
<dbReference type="NCBIfam" id="TIGR01470">
    <property type="entry name" value="cysG_Nterm"/>
    <property type="match status" value="1"/>
</dbReference>
<keyword evidence="3" id="KW-0560">Oxidoreductase</keyword>
<dbReference type="GO" id="GO:0043115">
    <property type="term" value="F:precorrin-2 dehydrogenase activity"/>
    <property type="evidence" value="ECO:0007669"/>
    <property type="project" value="UniProtKB-EC"/>
</dbReference>
<dbReference type="PANTHER" id="PTHR35330">
    <property type="entry name" value="SIROHEME BIOSYNTHESIS PROTEIN MET8"/>
    <property type="match status" value="1"/>
</dbReference>
<evidence type="ECO:0000256" key="5">
    <source>
        <dbReference type="ARBA" id="ARBA00023244"/>
    </source>
</evidence>
<organism evidence="7 8">
    <name type="scientific">Deinococcus hopiensis KR-140</name>
    <dbReference type="NCBI Taxonomy" id="695939"/>
    <lineage>
        <taxon>Bacteria</taxon>
        <taxon>Thermotogati</taxon>
        <taxon>Deinococcota</taxon>
        <taxon>Deinococci</taxon>
        <taxon>Deinococcales</taxon>
        <taxon>Deinococcaceae</taxon>
        <taxon>Deinococcus</taxon>
    </lineage>
</organism>
<dbReference type="Gene3D" id="3.30.160.110">
    <property type="entry name" value="Siroheme synthase, domain 2"/>
    <property type="match status" value="1"/>
</dbReference>
<dbReference type="STRING" id="695939.SAMN00790413_02923"/>
<dbReference type="AlphaFoldDB" id="A0A1W1VQK7"/>
<dbReference type="Gene3D" id="3.40.50.720">
    <property type="entry name" value="NAD(P)-binding Rossmann-like Domain"/>
    <property type="match status" value="1"/>
</dbReference>
<gene>
    <name evidence="7" type="ORF">SAMN00790413_02923</name>
</gene>
<protein>
    <recommendedName>
        <fullName evidence="2">precorrin-2 dehydrogenase</fullName>
        <ecNumber evidence="2">1.3.1.76</ecNumber>
    </recommendedName>
</protein>
<dbReference type="Proteomes" id="UP000192582">
    <property type="component" value="Unassembled WGS sequence"/>
</dbReference>
<dbReference type="SUPFAM" id="SSF75615">
    <property type="entry name" value="Siroheme synthase middle domains-like"/>
    <property type="match status" value="1"/>
</dbReference>
<dbReference type="Pfam" id="PF13241">
    <property type="entry name" value="NAD_binding_7"/>
    <property type="match status" value="1"/>
</dbReference>